<dbReference type="RefSeq" id="XP_018071258.1">
    <property type="nucleotide sequence ID" value="XM_018222551.1"/>
</dbReference>
<accession>A0A194X9Q9</accession>
<dbReference type="GeneID" id="28832277"/>
<feature type="compositionally biased region" description="Basic and acidic residues" evidence="2">
    <location>
        <begin position="657"/>
        <end position="670"/>
    </location>
</feature>
<organism evidence="3 4">
    <name type="scientific">Mollisia scopiformis</name>
    <name type="common">Conifer needle endophyte fungus</name>
    <name type="synonym">Phialocephala scopiformis</name>
    <dbReference type="NCBI Taxonomy" id="149040"/>
    <lineage>
        <taxon>Eukaryota</taxon>
        <taxon>Fungi</taxon>
        <taxon>Dikarya</taxon>
        <taxon>Ascomycota</taxon>
        <taxon>Pezizomycotina</taxon>
        <taxon>Leotiomycetes</taxon>
        <taxon>Helotiales</taxon>
        <taxon>Mollisiaceae</taxon>
        <taxon>Mollisia</taxon>
    </lineage>
</organism>
<dbReference type="EMBL" id="KQ947415">
    <property type="protein sequence ID" value="KUJ16903.1"/>
    <property type="molecule type" value="Genomic_DNA"/>
</dbReference>
<evidence type="ECO:0000313" key="3">
    <source>
        <dbReference type="EMBL" id="KUJ16903.1"/>
    </source>
</evidence>
<name>A0A194X9Q9_MOLSC</name>
<dbReference type="InParanoid" id="A0A194X9Q9"/>
<evidence type="ECO:0000256" key="2">
    <source>
        <dbReference type="SAM" id="MobiDB-lite"/>
    </source>
</evidence>
<keyword evidence="1" id="KW-0175">Coiled coil</keyword>
<feature type="compositionally biased region" description="Low complexity" evidence="2">
    <location>
        <begin position="174"/>
        <end position="185"/>
    </location>
</feature>
<sequence length="670" mass="77053">MPRISDMSVDRFPEVPDFVTHYIRDQNLADDDGIQGRTLIRVCLEEFCDEAVLRDTVLMKSAKKDIVASIRRMISDGVVCLLHQEDKPIFRLPREELAAEDVTTIVVEQRDRDAEEAETSLLEEDPPVGEIDVDRHAAGYTEMIRGARPMIEPPAEEDISTPSRKRRRVEIAASDSSSWNSISLSPIRHSNSTPRRRPQPPASPLSGSRRRSAPMQYFSLVKARDTRDYQAEERLRQTLFKREKKDTSPPWLLQGLEGLRSRYADDTFEAENGMIKCSDCGRDFKPANNGVSNFETHLRSKGHRALVAKRIECGLTYQQSLRTKKFDIDYSEQQIPYMVFAQKSQQTLADLRTKYFTAIEGDTHTQSIRLSFLERRLVEADERNVKQREHFEKVVETSERSSKDTKDKFNLLSEVLKSTETKCETKIRDVTDRLDSSESKNAELLKSMKQQIVAFQDSCEKKLDETNTRIAKNLHNLIKSELVSRTKLEQLASQISQLFEINKSQDEEIAKLRSQAEEQKNVVQNLHSQLEEAKKIQEENMQRQCDSDQSFRKTITDQMEAHLQHTERCSKKLAAENQAGMKSMERFMSDRIKSTEAQCSKKFRSLEKKNTEQSSKIERFEHVIPVILDDAQNMREYMEELGNNIAAETDAAQSSSDEVRRDGRKTSLAP</sequence>
<protein>
    <submittedName>
        <fullName evidence="3">Uncharacterized protein</fullName>
    </submittedName>
</protein>
<feature type="region of interest" description="Disordered" evidence="2">
    <location>
        <begin position="645"/>
        <end position="670"/>
    </location>
</feature>
<dbReference type="OrthoDB" id="3551595at2759"/>
<feature type="coiled-coil region" evidence="1">
    <location>
        <begin position="502"/>
        <end position="536"/>
    </location>
</feature>
<dbReference type="KEGG" id="psco:LY89DRAFT_782148"/>
<dbReference type="Proteomes" id="UP000070700">
    <property type="component" value="Unassembled WGS sequence"/>
</dbReference>
<dbReference type="AlphaFoldDB" id="A0A194X9Q9"/>
<proteinExistence type="predicted"/>
<gene>
    <name evidence="3" type="ORF">LY89DRAFT_782148</name>
</gene>
<reference evidence="3 4" key="1">
    <citation type="submission" date="2015-10" db="EMBL/GenBank/DDBJ databases">
        <title>Full genome of DAOMC 229536 Phialocephala scopiformis, a fungal endophyte of spruce producing the potent anti-insectan compound rugulosin.</title>
        <authorList>
            <consortium name="DOE Joint Genome Institute"/>
            <person name="Walker A.K."/>
            <person name="Frasz S.L."/>
            <person name="Seifert K.A."/>
            <person name="Miller J.D."/>
            <person name="Mondo S.J."/>
            <person name="Labutti K."/>
            <person name="Lipzen A."/>
            <person name="Dockter R."/>
            <person name="Kennedy M."/>
            <person name="Grigoriev I.V."/>
            <person name="Spatafora J.W."/>
        </authorList>
    </citation>
    <scope>NUCLEOTIDE SEQUENCE [LARGE SCALE GENOMIC DNA]</scope>
    <source>
        <strain evidence="3 4">CBS 120377</strain>
    </source>
</reference>
<evidence type="ECO:0000256" key="1">
    <source>
        <dbReference type="SAM" id="Coils"/>
    </source>
</evidence>
<evidence type="ECO:0000313" key="4">
    <source>
        <dbReference type="Proteomes" id="UP000070700"/>
    </source>
</evidence>
<feature type="region of interest" description="Disordered" evidence="2">
    <location>
        <begin position="144"/>
        <end position="214"/>
    </location>
</feature>
<keyword evidence="4" id="KW-1185">Reference proteome</keyword>